<sequence>MQTAALLLAALSAVLVDRRHHAFAAPSAAGETARSLKEIEHVVIFMQENRSWNHASTLMDVYKSTLVPWPELETLGIQMSRSTMMADRFLFSICAHDSSYNFRANISNLSRKAKPPRKGVNTLAPWYLGHLGGSWSEGVQCATGGSNGYAYNQASLNHGRNDRWQDLGEPANWGFLKRNDIPVHFSVAEGWTVGDMYQQSSITATNPNRVMLVSGSLNVPGGPQKPDDGGTYLDNWETPGCPLPHINCYPLNWKTCYEVYEDAGVSWQVYQDRNNFGDNPLAHFKNFRNAPEDSPLTKKGMSYPGLEKFYKDARAGTLPEVSFIVGPMELSEHPPWLPKDGAWLQQQVIDAVTQSPKYGKTVLLISYDESGGFGDHVTPYHSPKGTPGEWMRDYLGVQGDIFVGPGWRLPFYVISPFTRGGRVFTEHADHTSQILFVEEWLASRGYSNVTLDSMVHWRREHMSNLVNMLDFDNADTSVPSVPKAEVPSKNAQGAWDGMAKCKARFSNPDAPWTSQPKTFPPKGLIEQGYKQVVGDLTEGRYLVFSSSQTSDKNEYLLSYKDGSKLGVVSKNTNDENRYAQLDTRFVIHYYNNGATDLETRLTKQDGPFLVSTPDKARWLGPNGTLVGSRDSAAPMDIDFDAGCQGSVRGYSMKYARGDDGFVSVSKGAINIGKASAQFRFKILSVSYDS</sequence>
<organism evidence="3 4">
    <name type="scientific">Arthroderma otae (strain ATCC MYA-4605 / CBS 113480)</name>
    <name type="common">Microsporum canis</name>
    <dbReference type="NCBI Taxonomy" id="554155"/>
    <lineage>
        <taxon>Eukaryota</taxon>
        <taxon>Fungi</taxon>
        <taxon>Dikarya</taxon>
        <taxon>Ascomycota</taxon>
        <taxon>Pezizomycotina</taxon>
        <taxon>Eurotiomycetes</taxon>
        <taxon>Eurotiomycetidae</taxon>
        <taxon>Onygenales</taxon>
        <taxon>Arthrodermataceae</taxon>
        <taxon>Microsporum</taxon>
    </lineage>
</organism>
<keyword evidence="2" id="KW-0732">Signal</keyword>
<evidence type="ECO:0000313" key="3">
    <source>
        <dbReference type="EMBL" id="EEQ31191.1"/>
    </source>
</evidence>
<dbReference type="GeneID" id="9226187"/>
<name>C5FMV5_ARTOC</name>
<dbReference type="GO" id="GO:0042578">
    <property type="term" value="F:phosphoric ester hydrolase activity"/>
    <property type="evidence" value="ECO:0007669"/>
    <property type="project" value="UniProtKB-ARBA"/>
</dbReference>
<evidence type="ECO:0000256" key="2">
    <source>
        <dbReference type="SAM" id="SignalP"/>
    </source>
</evidence>
<proteinExistence type="predicted"/>
<dbReference type="eggNOG" id="ENOG502QPJ0">
    <property type="taxonomic scope" value="Eukaryota"/>
</dbReference>
<dbReference type="Gene3D" id="3.40.720.10">
    <property type="entry name" value="Alkaline Phosphatase, subunit A"/>
    <property type="match status" value="2"/>
</dbReference>
<dbReference type="OMA" id="LPWYLGY"/>
<dbReference type="InterPro" id="IPR017850">
    <property type="entry name" value="Alkaline_phosphatase_core_sf"/>
</dbReference>
<dbReference type="HOGENOM" id="CLU_008770_3_0_1"/>
<dbReference type="EMBL" id="DS995704">
    <property type="protein sequence ID" value="EEQ31191.1"/>
    <property type="molecule type" value="Genomic_DNA"/>
</dbReference>
<dbReference type="STRING" id="554155.C5FMV5"/>
<keyword evidence="1" id="KW-0378">Hydrolase</keyword>
<dbReference type="Proteomes" id="UP000002035">
    <property type="component" value="Unassembled WGS sequence"/>
</dbReference>
<dbReference type="RefSeq" id="XP_002846273.1">
    <property type="nucleotide sequence ID" value="XM_002846227.1"/>
</dbReference>
<dbReference type="AlphaFoldDB" id="C5FMV5"/>
<gene>
    <name evidence="3" type="ORF">MCYG_04010</name>
</gene>
<dbReference type="PANTHER" id="PTHR31956">
    <property type="entry name" value="NON-SPECIFIC PHOSPHOLIPASE C4-RELATED"/>
    <property type="match status" value="1"/>
</dbReference>
<feature type="chain" id="PRO_5002949553" evidence="2">
    <location>
        <begin position="25"/>
        <end position="689"/>
    </location>
</feature>
<evidence type="ECO:0000313" key="4">
    <source>
        <dbReference type="Proteomes" id="UP000002035"/>
    </source>
</evidence>
<dbReference type="Pfam" id="PF04185">
    <property type="entry name" value="Phosphoesterase"/>
    <property type="match status" value="1"/>
</dbReference>
<evidence type="ECO:0000256" key="1">
    <source>
        <dbReference type="ARBA" id="ARBA00022801"/>
    </source>
</evidence>
<dbReference type="PANTHER" id="PTHR31956:SF1">
    <property type="entry name" value="NON-SPECIFIC PHOSPHOLIPASE C1"/>
    <property type="match status" value="1"/>
</dbReference>
<feature type="signal peptide" evidence="2">
    <location>
        <begin position="1"/>
        <end position="24"/>
    </location>
</feature>
<reference evidence="4" key="1">
    <citation type="journal article" date="2012" name="MBio">
        <title>Comparative genome analysis of Trichophyton rubrum and related dermatophytes reveals candidate genes involved in infection.</title>
        <authorList>
            <person name="Martinez D.A."/>
            <person name="Oliver B.G."/>
            <person name="Graeser Y."/>
            <person name="Goldberg J.M."/>
            <person name="Li W."/>
            <person name="Martinez-Rossi N.M."/>
            <person name="Monod M."/>
            <person name="Shelest E."/>
            <person name="Barton R.C."/>
            <person name="Birch E."/>
            <person name="Brakhage A.A."/>
            <person name="Chen Z."/>
            <person name="Gurr S.J."/>
            <person name="Heiman D."/>
            <person name="Heitman J."/>
            <person name="Kosti I."/>
            <person name="Rossi A."/>
            <person name="Saif S."/>
            <person name="Samalova M."/>
            <person name="Saunders C.W."/>
            <person name="Shea T."/>
            <person name="Summerbell R.C."/>
            <person name="Xu J."/>
            <person name="Young S."/>
            <person name="Zeng Q."/>
            <person name="Birren B.W."/>
            <person name="Cuomo C.A."/>
            <person name="White T.C."/>
        </authorList>
    </citation>
    <scope>NUCLEOTIDE SEQUENCE [LARGE SCALE GENOMIC DNA]</scope>
    <source>
        <strain evidence="4">ATCC MYA-4605 / CBS 113480</strain>
    </source>
</reference>
<accession>C5FMV5</accession>
<keyword evidence="4" id="KW-1185">Reference proteome</keyword>
<dbReference type="OrthoDB" id="5135119at2759"/>
<dbReference type="VEuPathDB" id="FungiDB:MCYG_04010"/>
<protein>
    <submittedName>
        <fullName evidence="3">PLC-E</fullName>
    </submittedName>
</protein>
<dbReference type="InterPro" id="IPR007312">
    <property type="entry name" value="Phosphoesterase"/>
</dbReference>